<dbReference type="AlphaFoldDB" id="W4V0J9"/>
<dbReference type="Proteomes" id="UP000019109">
    <property type="component" value="Unassembled WGS sequence"/>
</dbReference>
<organism evidence="1 2">
    <name type="scientific">Acetivibrio straminisolvens JCM 21531</name>
    <dbReference type="NCBI Taxonomy" id="1294263"/>
    <lineage>
        <taxon>Bacteria</taxon>
        <taxon>Bacillati</taxon>
        <taxon>Bacillota</taxon>
        <taxon>Clostridia</taxon>
        <taxon>Eubacteriales</taxon>
        <taxon>Oscillospiraceae</taxon>
        <taxon>Acetivibrio</taxon>
    </lineage>
</organism>
<keyword evidence="2" id="KW-1185">Reference proteome</keyword>
<protein>
    <submittedName>
        <fullName evidence="1">Uncharacterized protein</fullName>
    </submittedName>
</protein>
<sequence length="82" mass="9893">METIFFDAKYIREWIANSSYFEDGEMTEKNFNNYKFYFVVRKNKFDENSEAEIFIVLTNGDIPAYDYKSDKILNSIKIYKVE</sequence>
<dbReference type="EMBL" id="BAVR01000001">
    <property type="protein sequence ID" value="GAE86751.1"/>
    <property type="molecule type" value="Genomic_DNA"/>
</dbReference>
<name>W4V0J9_9FIRM</name>
<proteinExistence type="predicted"/>
<dbReference type="RefSeq" id="WP_243466952.1">
    <property type="nucleotide sequence ID" value="NZ_BAVR01000001.1"/>
</dbReference>
<evidence type="ECO:0000313" key="2">
    <source>
        <dbReference type="Proteomes" id="UP000019109"/>
    </source>
</evidence>
<accession>W4V0J9</accession>
<comment type="caution">
    <text evidence="1">The sequence shown here is derived from an EMBL/GenBank/DDBJ whole genome shotgun (WGS) entry which is preliminary data.</text>
</comment>
<evidence type="ECO:0000313" key="1">
    <source>
        <dbReference type="EMBL" id="GAE86751.1"/>
    </source>
</evidence>
<dbReference type="STRING" id="1294263.JCM21531_73"/>
<reference evidence="1" key="1">
    <citation type="journal article" date="2014" name="Genome Announc.">
        <title>Draft Genome Sequence of Clostridium straminisolvens Strain JCM 21531T, Isolated from a Cellulose-Degrading Bacterial Community.</title>
        <authorList>
            <person name="Yuki M."/>
            <person name="Oshima K."/>
            <person name="Suda W."/>
            <person name="Sakamoto M."/>
            <person name="Kitamura K."/>
            <person name="Iida T."/>
            <person name="Hattori M."/>
            <person name="Ohkuma M."/>
        </authorList>
    </citation>
    <scope>NUCLEOTIDE SEQUENCE [LARGE SCALE GENOMIC DNA]</scope>
    <source>
        <strain evidence="1">JCM 21531</strain>
    </source>
</reference>
<gene>
    <name evidence="1" type="ORF">JCM21531_73</name>
</gene>